<dbReference type="RefSeq" id="WP_163924394.1">
    <property type="nucleotide sequence ID" value="NZ_AP022593.1"/>
</dbReference>
<dbReference type="PANTHER" id="PTHR33542">
    <property type="entry name" value="SIROHYDROCHLORIN FERROCHELATASE, CHLOROPLASTIC"/>
    <property type="match status" value="1"/>
</dbReference>
<dbReference type="GO" id="GO:0016829">
    <property type="term" value="F:lyase activity"/>
    <property type="evidence" value="ECO:0007669"/>
    <property type="project" value="UniProtKB-KW"/>
</dbReference>
<evidence type="ECO:0000256" key="2">
    <source>
        <dbReference type="ARBA" id="ARBA00023239"/>
    </source>
</evidence>
<keyword evidence="2" id="KW-0456">Lyase</keyword>
<keyword evidence="4" id="KW-1185">Reference proteome</keyword>
<dbReference type="InterPro" id="IPR050963">
    <property type="entry name" value="Sirohydro_Cobaltochel/CbiX"/>
</dbReference>
<dbReference type="InterPro" id="IPR002762">
    <property type="entry name" value="CbiX-like"/>
</dbReference>
<accession>A0A7I7S6Q3</accession>
<evidence type="ECO:0000313" key="4">
    <source>
        <dbReference type="Proteomes" id="UP000467428"/>
    </source>
</evidence>
<gene>
    <name evidence="3" type="ORF">MARA_60320</name>
</gene>
<dbReference type="PANTHER" id="PTHR33542:SF5">
    <property type="entry name" value="FERROCHELATASE CHE1"/>
    <property type="match status" value="1"/>
</dbReference>
<protein>
    <submittedName>
        <fullName evidence="3">Sirohydrochlorin chelatase</fullName>
    </submittedName>
</protein>
<dbReference type="Proteomes" id="UP000467428">
    <property type="component" value="Chromosome"/>
</dbReference>
<sequence>MRAARVVTVEPLRRPGPPGLVLAAHGSADPRSPAVTRALAGRIRRLRPWLDVRVAFLEQCGPDVASVLADVARRDEHVVVVPLLLASAYHARVDLPAVVAASGASVRQAAVLGEDPALIALLGQRLAEAGVPAEQTGVGVIVVAVGSSNDAANARTATVGTALAAGSKWAGVEVAFATGAHPNVIEAAERLRDRGAERCVIAPWFLANGRITDRVARTAAALSIPMTEPLGSHNLVAAALLDRYDEALAVAAAA</sequence>
<dbReference type="AlphaFoldDB" id="A0A7I7S6Q3"/>
<evidence type="ECO:0000256" key="1">
    <source>
        <dbReference type="ARBA" id="ARBA00022723"/>
    </source>
</evidence>
<proteinExistence type="predicted"/>
<dbReference type="KEGG" id="marz:MARA_60320"/>
<keyword evidence="1" id="KW-0479">Metal-binding</keyword>
<dbReference type="CDD" id="cd03416">
    <property type="entry name" value="CbiX_SirB_N"/>
    <property type="match status" value="1"/>
</dbReference>
<dbReference type="EMBL" id="AP022593">
    <property type="protein sequence ID" value="BBY52564.1"/>
    <property type="molecule type" value="Genomic_DNA"/>
</dbReference>
<dbReference type="Pfam" id="PF01903">
    <property type="entry name" value="CbiX"/>
    <property type="match status" value="2"/>
</dbReference>
<evidence type="ECO:0000313" key="3">
    <source>
        <dbReference type="EMBL" id="BBY52564.1"/>
    </source>
</evidence>
<geneLocation type="plasmid" evidence="4">
    <name>pjcm18538 dna</name>
</geneLocation>
<organism evidence="3 4">
    <name type="scientific">Mycolicibacterium arabiense</name>
    <dbReference type="NCBI Taxonomy" id="1286181"/>
    <lineage>
        <taxon>Bacteria</taxon>
        <taxon>Bacillati</taxon>
        <taxon>Actinomycetota</taxon>
        <taxon>Actinomycetes</taxon>
        <taxon>Mycobacteriales</taxon>
        <taxon>Mycobacteriaceae</taxon>
        <taxon>Mycolicibacterium</taxon>
    </lineage>
</organism>
<reference evidence="3 4" key="1">
    <citation type="journal article" date="2019" name="Emerg. Microbes Infect.">
        <title>Comprehensive subspecies identification of 175 nontuberculous mycobacteria species based on 7547 genomic profiles.</title>
        <authorList>
            <person name="Matsumoto Y."/>
            <person name="Kinjo T."/>
            <person name="Motooka D."/>
            <person name="Nabeya D."/>
            <person name="Jung N."/>
            <person name="Uechi K."/>
            <person name="Horii T."/>
            <person name="Iida T."/>
            <person name="Fujita J."/>
            <person name="Nakamura S."/>
        </authorList>
    </citation>
    <scope>NUCLEOTIDE SEQUENCE [LARGE SCALE GENOMIC DNA]</scope>
    <source>
        <strain evidence="3 4">JCM 18538</strain>
    </source>
</reference>
<dbReference type="CDD" id="cd03414">
    <property type="entry name" value="CbiX_SirB_C"/>
    <property type="match status" value="1"/>
</dbReference>
<dbReference type="Gene3D" id="3.40.50.1400">
    <property type="match status" value="2"/>
</dbReference>
<name>A0A7I7S6Q3_9MYCO</name>
<dbReference type="SUPFAM" id="SSF53800">
    <property type="entry name" value="Chelatase"/>
    <property type="match status" value="1"/>
</dbReference>
<dbReference type="GO" id="GO:0046872">
    <property type="term" value="F:metal ion binding"/>
    <property type="evidence" value="ECO:0007669"/>
    <property type="project" value="UniProtKB-KW"/>
</dbReference>